<dbReference type="PANTHER" id="PTHR45527">
    <property type="entry name" value="NONRIBOSOMAL PEPTIDE SYNTHETASE"/>
    <property type="match status" value="1"/>
</dbReference>
<evidence type="ECO:0000259" key="2">
    <source>
        <dbReference type="Pfam" id="PF13193"/>
    </source>
</evidence>
<dbReference type="Proteomes" id="UP000094094">
    <property type="component" value="Chromosome"/>
</dbReference>
<dbReference type="GO" id="GO:0009366">
    <property type="term" value="C:enterobactin synthetase complex"/>
    <property type="evidence" value="ECO:0007669"/>
    <property type="project" value="TreeGrafter"/>
</dbReference>
<dbReference type="NCBIfam" id="TIGR01733">
    <property type="entry name" value="AA-adenyl-dom"/>
    <property type="match status" value="1"/>
</dbReference>
<dbReference type="SUPFAM" id="SSF56801">
    <property type="entry name" value="Acetyl-CoA synthetase-like"/>
    <property type="match status" value="1"/>
</dbReference>
<protein>
    <recommendedName>
        <fullName evidence="5">Amino acid adenylation domain-containing protein</fullName>
    </recommendedName>
</protein>
<dbReference type="FunFam" id="3.40.50.980:FF:000001">
    <property type="entry name" value="Non-ribosomal peptide synthetase"/>
    <property type="match status" value="1"/>
</dbReference>
<organism evidence="3 4">
    <name type="scientific">Streptomyces lydicus</name>
    <dbReference type="NCBI Taxonomy" id="47763"/>
    <lineage>
        <taxon>Bacteria</taxon>
        <taxon>Bacillati</taxon>
        <taxon>Actinomycetota</taxon>
        <taxon>Actinomycetes</taxon>
        <taxon>Kitasatosporales</taxon>
        <taxon>Streptomycetaceae</taxon>
        <taxon>Streptomyces</taxon>
    </lineage>
</organism>
<dbReference type="RefSeq" id="WP_069569645.1">
    <property type="nucleotide sequence ID" value="NZ_CP017157.1"/>
</dbReference>
<dbReference type="GO" id="GO:0009239">
    <property type="term" value="P:enterobactin biosynthetic process"/>
    <property type="evidence" value="ECO:0007669"/>
    <property type="project" value="TreeGrafter"/>
</dbReference>
<dbReference type="Gene3D" id="3.40.50.980">
    <property type="match status" value="2"/>
</dbReference>
<feature type="domain" description="AMP-dependent synthetase/ligase" evidence="1">
    <location>
        <begin position="27"/>
        <end position="375"/>
    </location>
</feature>
<dbReference type="OrthoDB" id="2472181at2"/>
<evidence type="ECO:0008006" key="5">
    <source>
        <dbReference type="Google" id="ProtNLM"/>
    </source>
</evidence>
<dbReference type="Gene3D" id="2.30.38.10">
    <property type="entry name" value="Luciferase, Domain 3"/>
    <property type="match status" value="1"/>
</dbReference>
<proteinExistence type="predicted"/>
<evidence type="ECO:0000259" key="1">
    <source>
        <dbReference type="Pfam" id="PF00501"/>
    </source>
</evidence>
<gene>
    <name evidence="3" type="ORF">SL103_15680</name>
</gene>
<dbReference type="GO" id="GO:0043041">
    <property type="term" value="P:amino acid activation for nonribosomal peptide biosynthetic process"/>
    <property type="evidence" value="ECO:0007669"/>
    <property type="project" value="TreeGrafter"/>
</dbReference>
<evidence type="ECO:0000313" key="3">
    <source>
        <dbReference type="EMBL" id="AOP47513.1"/>
    </source>
</evidence>
<name>A0A1D7VL69_9ACTN</name>
<dbReference type="AlphaFoldDB" id="A0A1D7VL69"/>
<dbReference type="InterPro" id="IPR020845">
    <property type="entry name" value="AMP-binding_CS"/>
</dbReference>
<dbReference type="KEGG" id="slc:SL103_15680"/>
<dbReference type="InterPro" id="IPR025110">
    <property type="entry name" value="AMP-bd_C"/>
</dbReference>
<evidence type="ECO:0000313" key="4">
    <source>
        <dbReference type="Proteomes" id="UP000094094"/>
    </source>
</evidence>
<dbReference type="Pfam" id="PF00501">
    <property type="entry name" value="AMP-binding"/>
    <property type="match status" value="1"/>
</dbReference>
<sequence>MTARPPAGSPRGLPDGRPGLLPERFLATAAARPDAVAVEDGGTRTTFAELAGRSAAVAARLLAHGVGTETVVGLCLPRSADFIAAALGVLRAGGAFLPLDPAYPADRLRYLVRDSGTTVVLTAGGDAPRPPADVFPPHLTVLPAAGAGPSPDAGAPLPAVGPGRLAYVIYTSGSTGRPKGVQVEHGALAAFLAGLEAAGAVRPGPARVGWSASPSFDASLQQWARVCRGDTVVIVDDLARRVPQRLVRAVTEARLTDLDLTPGLAELTADRLARALPAGSGLRLWVGGEAVPPALWRTLAGHRAAGVLDAVNVYGTTETTVDSLWAPITGGVEPHLGTPLPGQTVHLLDDRLRPVAVGEPGELYVAGPTLARGYLGRPGLTAQRFLPDPWAADGGRMYRTGDRARRTPDGRLEFLGRTDHQVKVRGYRVELGEVEAALADCPGVLESVVLPHTQGGVGVLAACLRTTPGTSLEQVRAHAARRLPEWMRPSAYRVVAAMPLTPAGKIDRVALGAGVGAGAH</sequence>
<reference evidence="3 4" key="1">
    <citation type="submission" date="2016-09" db="EMBL/GenBank/DDBJ databases">
        <title>Complete genome sequencing of Streptomyces lydicus 103 and metabolic pathways analysis of antibiotic biosynthesis.</title>
        <authorList>
            <person name="Jia N."/>
            <person name="Ding M.-Z."/>
            <person name="Gao F."/>
            <person name="Yuan Y.-J."/>
        </authorList>
    </citation>
    <scope>NUCLEOTIDE SEQUENCE [LARGE SCALE GENOMIC DNA]</scope>
    <source>
        <strain evidence="3 4">103</strain>
    </source>
</reference>
<dbReference type="Gene3D" id="3.30.300.30">
    <property type="match status" value="1"/>
</dbReference>
<dbReference type="InterPro" id="IPR010071">
    <property type="entry name" value="AA_adenyl_dom"/>
</dbReference>
<dbReference type="EMBL" id="CP017157">
    <property type="protein sequence ID" value="AOP47513.1"/>
    <property type="molecule type" value="Genomic_DNA"/>
</dbReference>
<dbReference type="InterPro" id="IPR045851">
    <property type="entry name" value="AMP-bd_C_sf"/>
</dbReference>
<feature type="domain" description="AMP-binding enzyme C-terminal" evidence="2">
    <location>
        <begin position="433"/>
        <end position="505"/>
    </location>
</feature>
<accession>A0A1D7VL69</accession>
<dbReference type="CDD" id="cd05930">
    <property type="entry name" value="A_NRPS"/>
    <property type="match status" value="1"/>
</dbReference>
<dbReference type="GO" id="GO:0031177">
    <property type="term" value="F:phosphopantetheine binding"/>
    <property type="evidence" value="ECO:0007669"/>
    <property type="project" value="TreeGrafter"/>
</dbReference>
<dbReference type="Pfam" id="PF13193">
    <property type="entry name" value="AMP-binding_C"/>
    <property type="match status" value="1"/>
</dbReference>
<dbReference type="InterPro" id="IPR000873">
    <property type="entry name" value="AMP-dep_synth/lig_dom"/>
</dbReference>
<dbReference type="GO" id="GO:0047527">
    <property type="term" value="F:2,3-dihydroxybenzoate-serine ligase activity"/>
    <property type="evidence" value="ECO:0007669"/>
    <property type="project" value="TreeGrafter"/>
</dbReference>
<keyword evidence="4" id="KW-1185">Reference proteome</keyword>
<dbReference type="GO" id="GO:0005829">
    <property type="term" value="C:cytosol"/>
    <property type="evidence" value="ECO:0007669"/>
    <property type="project" value="TreeGrafter"/>
</dbReference>
<dbReference type="PROSITE" id="PS00455">
    <property type="entry name" value="AMP_BINDING"/>
    <property type="match status" value="1"/>
</dbReference>
<dbReference type="PANTHER" id="PTHR45527:SF1">
    <property type="entry name" value="FATTY ACID SYNTHASE"/>
    <property type="match status" value="1"/>
</dbReference>